<dbReference type="GO" id="GO:0005737">
    <property type="term" value="C:cytoplasm"/>
    <property type="evidence" value="ECO:0007669"/>
    <property type="project" value="UniProtKB-SubCell"/>
</dbReference>
<dbReference type="Proteomes" id="UP000001072">
    <property type="component" value="Unassembled WGS sequence"/>
</dbReference>
<dbReference type="OrthoDB" id="424551at2759"/>
<dbReference type="AlphaFoldDB" id="F4RH86"/>
<evidence type="ECO:0000313" key="14">
    <source>
        <dbReference type="Proteomes" id="UP000001072"/>
    </source>
</evidence>
<reference evidence="14" key="1">
    <citation type="journal article" date="2011" name="Proc. Natl. Acad. Sci. U.S.A.">
        <title>Obligate biotrophy features unraveled by the genomic analysis of rust fungi.</title>
        <authorList>
            <person name="Duplessis S."/>
            <person name="Cuomo C.A."/>
            <person name="Lin Y.-C."/>
            <person name="Aerts A."/>
            <person name="Tisserant E."/>
            <person name="Veneault-Fourrey C."/>
            <person name="Joly D.L."/>
            <person name="Hacquard S."/>
            <person name="Amselem J."/>
            <person name="Cantarel B.L."/>
            <person name="Chiu R."/>
            <person name="Coutinho P.M."/>
            <person name="Feau N."/>
            <person name="Field M."/>
            <person name="Frey P."/>
            <person name="Gelhaye E."/>
            <person name="Goldberg J."/>
            <person name="Grabherr M.G."/>
            <person name="Kodira C.D."/>
            <person name="Kohler A."/>
            <person name="Kuees U."/>
            <person name="Lindquist E.A."/>
            <person name="Lucas S.M."/>
            <person name="Mago R."/>
            <person name="Mauceli E."/>
            <person name="Morin E."/>
            <person name="Murat C."/>
            <person name="Pangilinan J.L."/>
            <person name="Park R."/>
            <person name="Pearson M."/>
            <person name="Quesneville H."/>
            <person name="Rouhier N."/>
            <person name="Sakthikumar S."/>
            <person name="Salamov A.A."/>
            <person name="Schmutz J."/>
            <person name="Selles B."/>
            <person name="Shapiro H."/>
            <person name="Tanguay P."/>
            <person name="Tuskan G.A."/>
            <person name="Henrissat B."/>
            <person name="Van de Peer Y."/>
            <person name="Rouze P."/>
            <person name="Ellis J.G."/>
            <person name="Dodds P.N."/>
            <person name="Schein J.E."/>
            <person name="Zhong S."/>
            <person name="Hamelin R.C."/>
            <person name="Grigoriev I.V."/>
            <person name="Szabo L.J."/>
            <person name="Martin F."/>
        </authorList>
    </citation>
    <scope>NUCLEOTIDE SEQUENCE [LARGE SCALE GENOMIC DNA]</scope>
    <source>
        <strain evidence="14">98AG31 / pathotype 3-4-7</strain>
    </source>
</reference>
<dbReference type="CDD" id="cd04301">
    <property type="entry name" value="NAT_SF"/>
    <property type="match status" value="1"/>
</dbReference>
<keyword evidence="14" id="KW-1185">Reference proteome</keyword>
<dbReference type="STRING" id="747676.F4RH86"/>
<name>F4RH86_MELLP</name>
<dbReference type="GO" id="GO:0043998">
    <property type="term" value="F:histone H2A acetyltransferase activity"/>
    <property type="evidence" value="ECO:0007669"/>
    <property type="project" value="InterPro"/>
</dbReference>
<protein>
    <recommendedName>
        <fullName evidence="5">N-alpha-acetyltransferase 40</fullName>
        <ecNumber evidence="4">2.3.1.257</ecNumber>
    </recommendedName>
</protein>
<evidence type="ECO:0000313" key="13">
    <source>
        <dbReference type="EMBL" id="EGG08149.1"/>
    </source>
</evidence>
<dbReference type="PROSITE" id="PS51186">
    <property type="entry name" value="GNAT"/>
    <property type="match status" value="1"/>
</dbReference>
<evidence type="ECO:0000256" key="3">
    <source>
        <dbReference type="ARBA" id="ARBA00008870"/>
    </source>
</evidence>
<keyword evidence="9" id="KW-0012">Acyltransferase</keyword>
<comment type="catalytic activity">
    <reaction evidence="10">
        <text>N-terminal L-seryl-[histone H2A] + acetyl-CoA = N-terminal N(alpha)-acetyl-L-seryl-[histone H2A] + CoA + H(+)</text>
        <dbReference type="Rhea" id="RHEA:50600"/>
        <dbReference type="Rhea" id="RHEA-COMP:12742"/>
        <dbReference type="Rhea" id="RHEA-COMP:12744"/>
        <dbReference type="ChEBI" id="CHEBI:15378"/>
        <dbReference type="ChEBI" id="CHEBI:57287"/>
        <dbReference type="ChEBI" id="CHEBI:57288"/>
        <dbReference type="ChEBI" id="CHEBI:64738"/>
        <dbReference type="ChEBI" id="CHEBI:83690"/>
        <dbReference type="EC" id="2.3.1.257"/>
    </reaction>
</comment>
<dbReference type="InterPro" id="IPR000182">
    <property type="entry name" value="GNAT_dom"/>
</dbReference>
<evidence type="ECO:0000259" key="12">
    <source>
        <dbReference type="PROSITE" id="PS51186"/>
    </source>
</evidence>
<gene>
    <name evidence="13" type="ORF">MELLADRAFT_105094</name>
</gene>
<dbReference type="Pfam" id="PF00583">
    <property type="entry name" value="Acetyltransf_1"/>
    <property type="match status" value="1"/>
</dbReference>
<comment type="similarity">
    <text evidence="3">Belongs to the acetyltransferase family. NAA40 subfamily.</text>
</comment>
<dbReference type="GO" id="GO:1990189">
    <property type="term" value="F:protein N-terminal-serine acetyltransferase activity"/>
    <property type="evidence" value="ECO:0007669"/>
    <property type="project" value="UniProtKB-EC"/>
</dbReference>
<dbReference type="EMBL" id="GL883101">
    <property type="protein sequence ID" value="EGG08149.1"/>
    <property type="molecule type" value="Genomic_DNA"/>
</dbReference>
<dbReference type="KEGG" id="mlr:MELLADRAFT_105094"/>
<evidence type="ECO:0000256" key="10">
    <source>
        <dbReference type="ARBA" id="ARBA00047821"/>
    </source>
</evidence>
<dbReference type="RefSeq" id="XP_007408347.1">
    <property type="nucleotide sequence ID" value="XM_007408285.1"/>
</dbReference>
<dbReference type="PANTHER" id="PTHR20531">
    <property type="entry name" value="N-ALPHA-ACETYLTRANSFERASE 40"/>
    <property type="match status" value="1"/>
</dbReference>
<dbReference type="PANTHER" id="PTHR20531:SF1">
    <property type="entry name" value="N-ALPHA-ACETYLTRANSFERASE 40"/>
    <property type="match status" value="1"/>
</dbReference>
<proteinExistence type="inferred from homology"/>
<dbReference type="GO" id="GO:0005634">
    <property type="term" value="C:nucleus"/>
    <property type="evidence" value="ECO:0007669"/>
    <property type="project" value="UniProtKB-SubCell"/>
</dbReference>
<evidence type="ECO:0000256" key="4">
    <source>
        <dbReference type="ARBA" id="ARBA00012950"/>
    </source>
</evidence>
<dbReference type="GeneID" id="18922491"/>
<dbReference type="InterPro" id="IPR039949">
    <property type="entry name" value="NAA40"/>
</dbReference>
<dbReference type="eggNOG" id="KOG2488">
    <property type="taxonomic scope" value="Eukaryota"/>
</dbReference>
<evidence type="ECO:0000256" key="6">
    <source>
        <dbReference type="ARBA" id="ARBA00022490"/>
    </source>
</evidence>
<accession>F4RH86</accession>
<dbReference type="VEuPathDB" id="FungiDB:MELLADRAFT_105094"/>
<keyword evidence="6" id="KW-0963">Cytoplasm</keyword>
<evidence type="ECO:0000256" key="5">
    <source>
        <dbReference type="ARBA" id="ARBA00015043"/>
    </source>
</evidence>
<dbReference type="GO" id="GO:0010485">
    <property type="term" value="F:histone H4 acetyltransferase activity"/>
    <property type="evidence" value="ECO:0007669"/>
    <property type="project" value="InterPro"/>
</dbReference>
<organism evidence="14">
    <name type="scientific">Melampsora larici-populina (strain 98AG31 / pathotype 3-4-7)</name>
    <name type="common">Poplar leaf rust fungus</name>
    <dbReference type="NCBI Taxonomy" id="747676"/>
    <lineage>
        <taxon>Eukaryota</taxon>
        <taxon>Fungi</taxon>
        <taxon>Dikarya</taxon>
        <taxon>Basidiomycota</taxon>
        <taxon>Pucciniomycotina</taxon>
        <taxon>Pucciniomycetes</taxon>
        <taxon>Pucciniales</taxon>
        <taxon>Melampsoraceae</taxon>
        <taxon>Melampsora</taxon>
    </lineage>
</organism>
<evidence type="ECO:0000256" key="2">
    <source>
        <dbReference type="ARBA" id="ARBA00004496"/>
    </source>
</evidence>
<evidence type="ECO:0000256" key="8">
    <source>
        <dbReference type="ARBA" id="ARBA00023242"/>
    </source>
</evidence>
<keyword evidence="8" id="KW-0539">Nucleus</keyword>
<dbReference type="InParanoid" id="F4RH86"/>
<evidence type="ECO:0000256" key="1">
    <source>
        <dbReference type="ARBA" id="ARBA00004123"/>
    </source>
</evidence>
<comment type="catalytic activity">
    <reaction evidence="11">
        <text>N-terminal L-seryl-[histone H4] + acetyl-CoA = N-terminal N(alpha)-acetyl-L-seryl-[histone H4] + CoA + H(+)</text>
        <dbReference type="Rhea" id="RHEA:50596"/>
        <dbReference type="Rhea" id="RHEA-COMP:12740"/>
        <dbReference type="Rhea" id="RHEA-COMP:12743"/>
        <dbReference type="ChEBI" id="CHEBI:15378"/>
        <dbReference type="ChEBI" id="CHEBI:57287"/>
        <dbReference type="ChEBI" id="CHEBI:57288"/>
        <dbReference type="ChEBI" id="CHEBI:64738"/>
        <dbReference type="ChEBI" id="CHEBI:83690"/>
        <dbReference type="EC" id="2.3.1.257"/>
    </reaction>
</comment>
<keyword evidence="7" id="KW-0808">Transferase</keyword>
<comment type="subcellular location">
    <subcellularLocation>
        <location evidence="2">Cytoplasm</location>
    </subcellularLocation>
    <subcellularLocation>
        <location evidence="1">Nucleus</location>
    </subcellularLocation>
</comment>
<evidence type="ECO:0000256" key="11">
    <source>
        <dbReference type="ARBA" id="ARBA00049524"/>
    </source>
</evidence>
<evidence type="ECO:0000256" key="7">
    <source>
        <dbReference type="ARBA" id="ARBA00022679"/>
    </source>
</evidence>
<dbReference type="HOGENOM" id="CLU_051699_1_2_1"/>
<evidence type="ECO:0000256" key="9">
    <source>
        <dbReference type="ARBA" id="ARBA00023315"/>
    </source>
</evidence>
<dbReference type="SUPFAM" id="SSF55729">
    <property type="entry name" value="Acyl-CoA N-acyltransferases (Nat)"/>
    <property type="match status" value="1"/>
</dbReference>
<dbReference type="InterPro" id="IPR016181">
    <property type="entry name" value="Acyl_CoA_acyltransferase"/>
</dbReference>
<feature type="domain" description="N-acetyltransferase" evidence="12">
    <location>
        <begin position="1"/>
        <end position="168"/>
    </location>
</feature>
<dbReference type="EC" id="2.3.1.257" evidence="4"/>
<sequence length="171" mass="19752">MKQIYESSESGYSAQEKIKEMRDPEGKFLLVLGKDDMVVGFLIWRFDWEETMGSDDVEVAYCYELQFRKDACGNGLGRALMNLLEEIGKSWKMKKVMLTVHKSASYKRLDLKLSAHTKYEILISNNRSIANTRALSFYLNKMNYEFDEISPSQVEGADPADYEIMSKRLSI</sequence>
<dbReference type="Gene3D" id="3.40.630.30">
    <property type="match status" value="1"/>
</dbReference>